<reference evidence="1 2" key="1">
    <citation type="submission" date="2021-03" db="EMBL/GenBank/DDBJ databases">
        <title>Complete genome of Polaribacter_sp.SM13.</title>
        <authorList>
            <person name="Jeong S.W."/>
            <person name="Bae J.W."/>
        </authorList>
    </citation>
    <scope>NUCLEOTIDE SEQUENCE [LARGE SCALE GENOMIC DNA]</scope>
    <source>
        <strain evidence="1 2">SM13</strain>
    </source>
</reference>
<organism evidence="1 2">
    <name type="scientific">Polaribacter cellanae</name>
    <dbReference type="NCBI Taxonomy" id="2818493"/>
    <lineage>
        <taxon>Bacteria</taxon>
        <taxon>Pseudomonadati</taxon>
        <taxon>Bacteroidota</taxon>
        <taxon>Flavobacteriia</taxon>
        <taxon>Flavobacteriales</taxon>
        <taxon>Flavobacteriaceae</taxon>
    </lineage>
</organism>
<proteinExistence type="predicted"/>
<protein>
    <submittedName>
        <fullName evidence="1">Uncharacterized protein</fullName>
    </submittedName>
</protein>
<dbReference type="AlphaFoldDB" id="A0A975CMZ6"/>
<name>A0A975CMZ6_9FLAO</name>
<dbReference type="Gene3D" id="3.30.750.24">
    <property type="entry name" value="STAS domain"/>
    <property type="match status" value="1"/>
</dbReference>
<dbReference type="Proteomes" id="UP000663920">
    <property type="component" value="Chromosome"/>
</dbReference>
<evidence type="ECO:0000313" key="1">
    <source>
        <dbReference type="EMBL" id="QTE22309.1"/>
    </source>
</evidence>
<evidence type="ECO:0000313" key="2">
    <source>
        <dbReference type="Proteomes" id="UP000663920"/>
    </source>
</evidence>
<dbReference type="KEGG" id="pcea:J3359_16110"/>
<keyword evidence="2" id="KW-1185">Reference proteome</keyword>
<accession>A0A975CMZ6</accession>
<dbReference type="RefSeq" id="WP_208078078.1">
    <property type="nucleotide sequence ID" value="NZ_CP071869.1"/>
</dbReference>
<dbReference type="InterPro" id="IPR036513">
    <property type="entry name" value="STAS_dom_sf"/>
</dbReference>
<sequence length="110" mass="12803">MQIDKKENYILISSDENSFEEFYNAFLQKENEFEKEHLVLHISDDINISTANFLLFLKIAEQKNNNGTSFVIINSVVNVDELPEHLNIVPTLIEAEDILEMENIERELGF</sequence>
<gene>
    <name evidence="1" type="ORF">J3359_16110</name>
</gene>
<dbReference type="EMBL" id="CP071869">
    <property type="protein sequence ID" value="QTE22309.1"/>
    <property type="molecule type" value="Genomic_DNA"/>
</dbReference>